<keyword evidence="9" id="KW-1185">Reference proteome</keyword>
<dbReference type="Proteomes" id="UP000015103">
    <property type="component" value="Unassembled WGS sequence"/>
</dbReference>
<protein>
    <submittedName>
        <fullName evidence="8">Amino acid transporter transmembrane domain-containing protein</fullName>
    </submittedName>
</protein>
<evidence type="ECO:0000256" key="6">
    <source>
        <dbReference type="SAM" id="Phobius"/>
    </source>
</evidence>
<dbReference type="EnsemblMetazoa" id="RPRC017798-RA">
    <property type="protein sequence ID" value="RPRC017798-PA"/>
    <property type="gene ID" value="RPRC017798"/>
</dbReference>
<organism evidence="8 9">
    <name type="scientific">Rhodnius prolixus</name>
    <name type="common">Triatomid bug</name>
    <dbReference type="NCBI Taxonomy" id="13249"/>
    <lineage>
        <taxon>Eukaryota</taxon>
        <taxon>Metazoa</taxon>
        <taxon>Ecdysozoa</taxon>
        <taxon>Arthropoda</taxon>
        <taxon>Hexapoda</taxon>
        <taxon>Insecta</taxon>
        <taxon>Pterygota</taxon>
        <taxon>Neoptera</taxon>
        <taxon>Paraneoptera</taxon>
        <taxon>Hemiptera</taxon>
        <taxon>Heteroptera</taxon>
        <taxon>Panheteroptera</taxon>
        <taxon>Cimicomorpha</taxon>
        <taxon>Reduviidae</taxon>
        <taxon>Triatominae</taxon>
        <taxon>Rhodnius</taxon>
    </lineage>
</organism>
<dbReference type="PANTHER" id="PTHR22950">
    <property type="entry name" value="AMINO ACID TRANSPORTER"/>
    <property type="match status" value="1"/>
</dbReference>
<evidence type="ECO:0000259" key="7">
    <source>
        <dbReference type="Pfam" id="PF01490"/>
    </source>
</evidence>
<evidence type="ECO:0000256" key="4">
    <source>
        <dbReference type="ARBA" id="ARBA00023136"/>
    </source>
</evidence>
<evidence type="ECO:0000256" key="5">
    <source>
        <dbReference type="SAM" id="MobiDB-lite"/>
    </source>
</evidence>
<proteinExistence type="predicted"/>
<name>A0A905R0V0_RHOPR</name>
<feature type="transmembrane region" description="Helical" evidence="6">
    <location>
        <begin position="234"/>
        <end position="256"/>
    </location>
</feature>
<feature type="transmembrane region" description="Helical" evidence="6">
    <location>
        <begin position="196"/>
        <end position="214"/>
    </location>
</feature>
<evidence type="ECO:0000313" key="9">
    <source>
        <dbReference type="Proteomes" id="UP000015103"/>
    </source>
</evidence>
<dbReference type="GO" id="GO:0005774">
    <property type="term" value="C:vacuolar membrane"/>
    <property type="evidence" value="ECO:0007669"/>
    <property type="project" value="TreeGrafter"/>
</dbReference>
<evidence type="ECO:0000313" key="8">
    <source>
        <dbReference type="EnsemblMetazoa" id="RPRC017798-PA"/>
    </source>
</evidence>
<reference evidence="8" key="1">
    <citation type="submission" date="2022-10" db="UniProtKB">
        <authorList>
            <consortium name="EnsemblMetazoa"/>
        </authorList>
    </citation>
    <scope>IDENTIFICATION</scope>
</reference>
<dbReference type="EMBL" id="ACPB03000188">
    <property type="status" value="NOT_ANNOTATED_CDS"/>
    <property type="molecule type" value="Genomic_DNA"/>
</dbReference>
<feature type="transmembrane region" description="Helical" evidence="6">
    <location>
        <begin position="172"/>
        <end position="189"/>
    </location>
</feature>
<sequence length="463" mass="51804">MDLHVDVPKSSQSSRKDLKSAQHSANSIRSAHSTIRRTTYVESLIHLLKACICSGTFAMGDAMKNAGLVLGPIGITLLGAICIYNNQSLVRSSVVIRKKLCLLHEPNFPEIVELCFEYGPLRFRKWRNFVRYIVKIFIIATQLGFCSVYFVFVASTMQTVMEKHGFQYDTRIYISIALLPILLSSMIRSLKLLTPLSLLSNMCIFFGIFMTAYQCCMDLPSLSERKLVTDYASWPLFLGTTLYNFEGISIVIPLLNEMKDTRRFSSPFGVLNVGLTMVVLLAVIMGFLTYLKFGDDVRGSFTLNLDQGILSEMIMSIVALGILLTYPIQFHVAVDVFWWDLVASFGPFKHMVLYELLLRTVLVLITFVMAAVVPRLNLFISLIGAVCSTTLSLVLPALCDISLRACPEDEGRLMASSKCNQVLRYLMNGISLFLAAIASTTGAFYSIKTIIAVFWQDELGKYT</sequence>
<keyword evidence="3 6" id="KW-1133">Transmembrane helix</keyword>
<feature type="region of interest" description="Disordered" evidence="5">
    <location>
        <begin position="1"/>
        <end position="25"/>
    </location>
</feature>
<feature type="transmembrane region" description="Helical" evidence="6">
    <location>
        <begin position="66"/>
        <end position="84"/>
    </location>
</feature>
<evidence type="ECO:0000256" key="2">
    <source>
        <dbReference type="ARBA" id="ARBA00022692"/>
    </source>
</evidence>
<feature type="transmembrane region" description="Helical" evidence="6">
    <location>
        <begin position="313"/>
        <end position="339"/>
    </location>
</feature>
<feature type="transmembrane region" description="Helical" evidence="6">
    <location>
        <begin position="268"/>
        <end position="293"/>
    </location>
</feature>
<accession>A0A905R0V0</accession>
<feature type="transmembrane region" description="Helical" evidence="6">
    <location>
        <begin position="422"/>
        <end position="447"/>
    </location>
</feature>
<evidence type="ECO:0000256" key="3">
    <source>
        <dbReference type="ARBA" id="ARBA00022989"/>
    </source>
</evidence>
<keyword evidence="4 6" id="KW-0472">Membrane</keyword>
<feature type="transmembrane region" description="Helical" evidence="6">
    <location>
        <begin position="132"/>
        <end position="152"/>
    </location>
</feature>
<feature type="transmembrane region" description="Helical" evidence="6">
    <location>
        <begin position="351"/>
        <end position="372"/>
    </location>
</feature>
<feature type="transmembrane region" description="Helical" evidence="6">
    <location>
        <begin position="378"/>
        <end position="401"/>
    </location>
</feature>
<dbReference type="InterPro" id="IPR013057">
    <property type="entry name" value="AA_transpt_TM"/>
</dbReference>
<dbReference type="EMBL" id="ACPB03000189">
    <property type="status" value="NOT_ANNOTATED_CDS"/>
    <property type="molecule type" value="Genomic_DNA"/>
</dbReference>
<comment type="subcellular location">
    <subcellularLocation>
        <location evidence="1">Membrane</location>
        <topology evidence="1">Multi-pass membrane protein</topology>
    </subcellularLocation>
</comment>
<dbReference type="PANTHER" id="PTHR22950:SF349">
    <property type="entry name" value="AMINO ACID TRANSPORTER TRANSMEMBRANE DOMAIN-CONTAINING PROTEIN"/>
    <property type="match status" value="1"/>
</dbReference>
<keyword evidence="2 6" id="KW-0812">Transmembrane</keyword>
<evidence type="ECO:0000256" key="1">
    <source>
        <dbReference type="ARBA" id="ARBA00004141"/>
    </source>
</evidence>
<dbReference type="GO" id="GO:0015179">
    <property type="term" value="F:L-amino acid transmembrane transporter activity"/>
    <property type="evidence" value="ECO:0007669"/>
    <property type="project" value="TreeGrafter"/>
</dbReference>
<dbReference type="AlphaFoldDB" id="A0A905R0V0"/>
<feature type="domain" description="Amino acid transporter transmembrane" evidence="7">
    <location>
        <begin position="37"/>
        <end position="415"/>
    </location>
</feature>
<dbReference type="Pfam" id="PF01490">
    <property type="entry name" value="Aa_trans"/>
    <property type="match status" value="1"/>
</dbReference>